<evidence type="ECO:0000256" key="2">
    <source>
        <dbReference type="SAM" id="Phobius"/>
    </source>
</evidence>
<keyword evidence="2" id="KW-0472">Membrane</keyword>
<feature type="transmembrane region" description="Helical" evidence="2">
    <location>
        <begin position="224"/>
        <end position="243"/>
    </location>
</feature>
<dbReference type="AlphaFoldDB" id="A0A1H5V9G5"/>
<evidence type="ECO:0000313" key="4">
    <source>
        <dbReference type="Proteomes" id="UP000236754"/>
    </source>
</evidence>
<reference evidence="3 4" key="1">
    <citation type="submission" date="2016-10" db="EMBL/GenBank/DDBJ databases">
        <authorList>
            <person name="de Groot N.N."/>
        </authorList>
    </citation>
    <scope>NUCLEOTIDE SEQUENCE [LARGE SCALE GENOMIC DNA]</scope>
    <source>
        <strain evidence="3 4">CGMCC 4.2023</strain>
    </source>
</reference>
<feature type="compositionally biased region" description="Gly residues" evidence="1">
    <location>
        <begin position="73"/>
        <end position="83"/>
    </location>
</feature>
<feature type="compositionally biased region" description="Basic residues" evidence="1">
    <location>
        <begin position="88"/>
        <end position="97"/>
    </location>
</feature>
<evidence type="ECO:0000313" key="3">
    <source>
        <dbReference type="EMBL" id="SEF83860.1"/>
    </source>
</evidence>
<dbReference type="EMBL" id="FNVU01000002">
    <property type="protein sequence ID" value="SEF83860.1"/>
    <property type="molecule type" value="Genomic_DNA"/>
</dbReference>
<feature type="compositionally biased region" description="Acidic residues" evidence="1">
    <location>
        <begin position="33"/>
        <end position="43"/>
    </location>
</feature>
<dbReference type="RefSeq" id="WP_103884377.1">
    <property type="nucleotide sequence ID" value="NZ_FNVU01000002.1"/>
</dbReference>
<protein>
    <submittedName>
        <fullName evidence="3">Uncharacterized protein</fullName>
    </submittedName>
</protein>
<feature type="transmembrane region" description="Helical" evidence="2">
    <location>
        <begin position="255"/>
        <end position="273"/>
    </location>
</feature>
<keyword evidence="2" id="KW-1133">Transmembrane helix</keyword>
<accession>A0A1H5V9G5</accession>
<dbReference type="Proteomes" id="UP000236754">
    <property type="component" value="Unassembled WGS sequence"/>
</dbReference>
<feature type="region of interest" description="Disordered" evidence="1">
    <location>
        <begin position="1"/>
        <end position="103"/>
    </location>
</feature>
<keyword evidence="4" id="KW-1185">Reference proteome</keyword>
<keyword evidence="2" id="KW-0812">Transmembrane</keyword>
<organism evidence="3 4">
    <name type="scientific">Actinacidiphila yanglinensis</name>
    <dbReference type="NCBI Taxonomy" id="310779"/>
    <lineage>
        <taxon>Bacteria</taxon>
        <taxon>Bacillati</taxon>
        <taxon>Actinomycetota</taxon>
        <taxon>Actinomycetes</taxon>
        <taxon>Kitasatosporales</taxon>
        <taxon>Streptomycetaceae</taxon>
        <taxon>Actinacidiphila</taxon>
    </lineage>
</organism>
<name>A0A1H5V9G5_9ACTN</name>
<proteinExistence type="predicted"/>
<sequence length="393" mass="39235">MPPQDESLLQTSGESIYHPTALLDAALDHAPDDAPDGAPDDAADGTRGGAGEDGAHPRPDTPPGPAAGDPSPGDGGESAGSGPDGRNPHPRALPRRRGPADPVRGVMHLHHAMVAGAADVWEVTAGLEARGVTDVDARRLRHRDVFGLAEELFARVPRTHPRGAAAPEPRPPLRPGARDLGLHLLPGLGCILAAALHAPGPVAVGALAATAWPALRRGPLRTPAHAPRGVVAALCAVALLALARCGPDPIGTGTLAVLALTLLPAAGLARWFAGSARAQLTPSHGLADFADAVRPRLIAALAGYAATLLVLLAVLGSFRGSAVGALLFAARLLAVHGAPRTAAAGLAAAVAAQAALTALLPAGPAEAVACGGAALALAAHALHLVPRASAHRT</sequence>
<gene>
    <name evidence="3" type="ORF">SAMN05216223_102205</name>
</gene>
<feature type="transmembrane region" description="Helical" evidence="2">
    <location>
        <begin position="297"/>
        <end position="330"/>
    </location>
</feature>
<evidence type="ECO:0000256" key="1">
    <source>
        <dbReference type="SAM" id="MobiDB-lite"/>
    </source>
</evidence>